<reference evidence="1 2" key="1">
    <citation type="journal article" date="2021" name="Sci. Rep.">
        <title>The genome of the diatom Chaetoceros tenuissimus carries an ancient integrated fragment of an extant virus.</title>
        <authorList>
            <person name="Hongo Y."/>
            <person name="Kimura K."/>
            <person name="Takaki Y."/>
            <person name="Yoshida Y."/>
            <person name="Baba S."/>
            <person name="Kobayashi G."/>
            <person name="Nagasaki K."/>
            <person name="Hano T."/>
            <person name="Tomaru Y."/>
        </authorList>
    </citation>
    <scope>NUCLEOTIDE SEQUENCE [LARGE SCALE GENOMIC DNA]</scope>
    <source>
        <strain evidence="1 2">NIES-3715</strain>
    </source>
</reference>
<dbReference type="Proteomes" id="UP001054902">
    <property type="component" value="Unassembled WGS sequence"/>
</dbReference>
<protein>
    <submittedName>
        <fullName evidence="1">Uncharacterized protein</fullName>
    </submittedName>
</protein>
<comment type="caution">
    <text evidence="1">The sequence shown here is derived from an EMBL/GenBank/DDBJ whole genome shotgun (WGS) entry which is preliminary data.</text>
</comment>
<name>A0AAD3CN21_9STRA</name>
<evidence type="ECO:0000313" key="1">
    <source>
        <dbReference type="EMBL" id="GFH49017.1"/>
    </source>
</evidence>
<accession>A0AAD3CN21</accession>
<sequence>MRIGEKKLDLVEVFSRYNPRALANSGEASEVLEKLRVLESKVRNLESSEKDVTIIIGSEKFSSWKDILAKLNGVNTMVTQGGMFNPILMLEELSRILKDHALSHEDFAKYRNELSKADLTEEENAQEKSIQRAAPIPDIFGKSFGKGKKGSKSKSDLNGVTSYLEFRNKTDVAYEIHKYLADFLEARRYAIENCYGDSQMLFFRTLAMENLHKSEDFLCKLIFWVDTTFKNLVNRGQSEEDVWHLLSKILKGIFEDIHCSRRMINLETRASHEV</sequence>
<dbReference type="EMBL" id="BLLK01000029">
    <property type="protein sequence ID" value="GFH49017.1"/>
    <property type="molecule type" value="Genomic_DNA"/>
</dbReference>
<proteinExistence type="predicted"/>
<gene>
    <name evidence="1" type="ORF">CTEN210_05493</name>
</gene>
<evidence type="ECO:0000313" key="2">
    <source>
        <dbReference type="Proteomes" id="UP001054902"/>
    </source>
</evidence>
<keyword evidence="2" id="KW-1185">Reference proteome</keyword>
<organism evidence="1 2">
    <name type="scientific">Chaetoceros tenuissimus</name>
    <dbReference type="NCBI Taxonomy" id="426638"/>
    <lineage>
        <taxon>Eukaryota</taxon>
        <taxon>Sar</taxon>
        <taxon>Stramenopiles</taxon>
        <taxon>Ochrophyta</taxon>
        <taxon>Bacillariophyta</taxon>
        <taxon>Coscinodiscophyceae</taxon>
        <taxon>Chaetocerotophycidae</taxon>
        <taxon>Chaetocerotales</taxon>
        <taxon>Chaetocerotaceae</taxon>
        <taxon>Chaetoceros</taxon>
    </lineage>
</organism>
<dbReference type="AlphaFoldDB" id="A0AAD3CN21"/>